<dbReference type="EMBL" id="LAZR01046712">
    <property type="protein sequence ID" value="KKK95892.1"/>
    <property type="molecule type" value="Genomic_DNA"/>
</dbReference>
<name>A0A0F8ZPV4_9ZZZZ</name>
<organism evidence="1">
    <name type="scientific">marine sediment metagenome</name>
    <dbReference type="NCBI Taxonomy" id="412755"/>
    <lineage>
        <taxon>unclassified sequences</taxon>
        <taxon>metagenomes</taxon>
        <taxon>ecological metagenomes</taxon>
    </lineage>
</organism>
<evidence type="ECO:0000313" key="1">
    <source>
        <dbReference type="EMBL" id="KKK95892.1"/>
    </source>
</evidence>
<gene>
    <name evidence="1" type="ORF">LCGC14_2668230</name>
</gene>
<dbReference type="AlphaFoldDB" id="A0A0F8ZPV4"/>
<reference evidence="1" key="1">
    <citation type="journal article" date="2015" name="Nature">
        <title>Complex archaea that bridge the gap between prokaryotes and eukaryotes.</title>
        <authorList>
            <person name="Spang A."/>
            <person name="Saw J.H."/>
            <person name="Jorgensen S.L."/>
            <person name="Zaremba-Niedzwiedzka K."/>
            <person name="Martijn J."/>
            <person name="Lind A.E."/>
            <person name="van Eijk R."/>
            <person name="Schleper C."/>
            <person name="Guy L."/>
            <person name="Ettema T.J."/>
        </authorList>
    </citation>
    <scope>NUCLEOTIDE SEQUENCE</scope>
</reference>
<accession>A0A0F8ZPV4</accession>
<protein>
    <submittedName>
        <fullName evidence="1">Uncharacterized protein</fullName>
    </submittedName>
</protein>
<proteinExistence type="predicted"/>
<comment type="caution">
    <text evidence="1">The sequence shown here is derived from an EMBL/GenBank/DDBJ whole genome shotgun (WGS) entry which is preliminary data.</text>
</comment>
<sequence length="87" mass="10016">MKILYELEITEETGFSKDDLPDRFEILHGKGKTPLVFKPAVISVHDIYNRLDITEAILKKVRGGGSDLLIQAQVKADIDFYFERYNQ</sequence>